<evidence type="ECO:0000256" key="1">
    <source>
        <dbReference type="SAM" id="Phobius"/>
    </source>
</evidence>
<evidence type="ECO:0000313" key="3">
    <source>
        <dbReference type="EMBL" id="MCH7323255.1"/>
    </source>
</evidence>
<gene>
    <name evidence="3" type="ORF">LZ480_15365</name>
</gene>
<protein>
    <submittedName>
        <fullName evidence="3">DUF4097 domain-containing protein</fullName>
    </submittedName>
</protein>
<sequence length="277" mass="30441">MINRLKLIAGSMIAIGIVFTIIGFASGGRWFILVDSAGFHVPSEQSLISQSYELEAFKNIIVTNEHADIEIIQSDSFSLELSTYKMTDVMYSVKGDTLTVESNNQKNNAMTLGVGPFKTPSIKIYVPKDALLSNITLKSSFGDVNLQQLNYEQLNLDVRHGDISFNNIKAGHTEIINAFGDITLQQFTSASLIVESEHGDIEVDGELNGNTTVTSSFGDVELILVNNKENFGFKLNTSFGDITVDGEEYNGKISKLYEGDNQLEVLLSHGDLKLTLK</sequence>
<feature type="transmembrane region" description="Helical" evidence="1">
    <location>
        <begin position="7"/>
        <end position="32"/>
    </location>
</feature>
<dbReference type="RefSeq" id="WP_241370424.1">
    <property type="nucleotide sequence ID" value="NZ_JAKZFC010000006.1"/>
</dbReference>
<accession>A0ABS9UFV2</accession>
<keyword evidence="1" id="KW-0472">Membrane</keyword>
<name>A0ABS9UFV2_9BACL</name>
<dbReference type="Proteomes" id="UP001316087">
    <property type="component" value="Unassembled WGS sequence"/>
</dbReference>
<evidence type="ECO:0000313" key="4">
    <source>
        <dbReference type="Proteomes" id="UP001316087"/>
    </source>
</evidence>
<dbReference type="Pfam" id="PF13349">
    <property type="entry name" value="DUF4097"/>
    <property type="match status" value="1"/>
</dbReference>
<comment type="caution">
    <text evidence="3">The sequence shown here is derived from an EMBL/GenBank/DDBJ whole genome shotgun (WGS) entry which is preliminary data.</text>
</comment>
<keyword evidence="4" id="KW-1185">Reference proteome</keyword>
<keyword evidence="1" id="KW-0812">Transmembrane</keyword>
<proteinExistence type="predicted"/>
<dbReference type="InterPro" id="IPR025164">
    <property type="entry name" value="Toastrack_DUF4097"/>
</dbReference>
<feature type="domain" description="DUF4097" evidence="2">
    <location>
        <begin position="58"/>
        <end position="274"/>
    </location>
</feature>
<reference evidence="3 4" key="1">
    <citation type="submission" date="2022-03" db="EMBL/GenBank/DDBJ databases">
        <authorList>
            <person name="Jo J.-H."/>
            <person name="Im W.-T."/>
        </authorList>
    </citation>
    <scope>NUCLEOTIDE SEQUENCE [LARGE SCALE GENOMIC DNA]</scope>
    <source>
        <strain evidence="3 4">MA9</strain>
    </source>
</reference>
<keyword evidence="1" id="KW-1133">Transmembrane helix</keyword>
<organism evidence="3 4">
    <name type="scientific">Solibacillus palustris</name>
    <dbReference type="NCBI Taxonomy" id="2908203"/>
    <lineage>
        <taxon>Bacteria</taxon>
        <taxon>Bacillati</taxon>
        <taxon>Bacillota</taxon>
        <taxon>Bacilli</taxon>
        <taxon>Bacillales</taxon>
        <taxon>Caryophanaceae</taxon>
        <taxon>Solibacillus</taxon>
    </lineage>
</organism>
<dbReference type="EMBL" id="JAKZFC010000006">
    <property type="protein sequence ID" value="MCH7323255.1"/>
    <property type="molecule type" value="Genomic_DNA"/>
</dbReference>
<evidence type="ECO:0000259" key="2">
    <source>
        <dbReference type="Pfam" id="PF13349"/>
    </source>
</evidence>
<dbReference type="Gene3D" id="2.160.20.120">
    <property type="match status" value="1"/>
</dbReference>